<dbReference type="AlphaFoldDB" id="A0A926I4Q2"/>
<evidence type="ECO:0000256" key="3">
    <source>
        <dbReference type="ARBA" id="ARBA00038054"/>
    </source>
</evidence>
<comment type="caution">
    <text evidence="5">The sequence shown here is derived from an EMBL/GenBank/DDBJ whole genome shotgun (WGS) entry which is preliminary data.</text>
</comment>
<evidence type="ECO:0000256" key="2">
    <source>
        <dbReference type="ARBA" id="ARBA00022630"/>
    </source>
</evidence>
<dbReference type="EMBL" id="JACRST010000008">
    <property type="protein sequence ID" value="MBC8546708.1"/>
    <property type="molecule type" value="Genomic_DNA"/>
</dbReference>
<accession>A0A926I4Q2</accession>
<evidence type="ECO:0000313" key="5">
    <source>
        <dbReference type="EMBL" id="MBC8546708.1"/>
    </source>
</evidence>
<dbReference type="PANTHER" id="PTHR43567:SF1">
    <property type="entry name" value="FLAVOREDOXIN"/>
    <property type="match status" value="1"/>
</dbReference>
<dbReference type="SUPFAM" id="SSF50475">
    <property type="entry name" value="FMN-binding split barrel"/>
    <property type="match status" value="1"/>
</dbReference>
<dbReference type="SMART" id="SM00903">
    <property type="entry name" value="Flavin_Reduct"/>
    <property type="match status" value="1"/>
</dbReference>
<protein>
    <submittedName>
        <fullName evidence="5">Flavin reductase family protein</fullName>
    </submittedName>
</protein>
<dbReference type="GO" id="GO:0010181">
    <property type="term" value="F:FMN binding"/>
    <property type="evidence" value="ECO:0007669"/>
    <property type="project" value="InterPro"/>
</dbReference>
<evidence type="ECO:0000256" key="1">
    <source>
        <dbReference type="ARBA" id="ARBA00001917"/>
    </source>
</evidence>
<feature type="domain" description="Flavin reductase like" evidence="4">
    <location>
        <begin position="9"/>
        <end position="150"/>
    </location>
</feature>
<dbReference type="PROSITE" id="PS51257">
    <property type="entry name" value="PROKAR_LIPOPROTEIN"/>
    <property type="match status" value="1"/>
</dbReference>
<dbReference type="GO" id="GO:0016646">
    <property type="term" value="F:oxidoreductase activity, acting on the CH-NH group of donors, NAD or NADP as acceptor"/>
    <property type="evidence" value="ECO:0007669"/>
    <property type="project" value="UniProtKB-ARBA"/>
</dbReference>
<proteinExistence type="inferred from homology"/>
<evidence type="ECO:0000259" key="4">
    <source>
        <dbReference type="SMART" id="SM00903"/>
    </source>
</evidence>
<dbReference type="Proteomes" id="UP000653127">
    <property type="component" value="Unassembled WGS sequence"/>
</dbReference>
<evidence type="ECO:0000313" key="6">
    <source>
        <dbReference type="Proteomes" id="UP000653127"/>
    </source>
</evidence>
<keyword evidence="2" id="KW-0285">Flavoprotein</keyword>
<organism evidence="5 6">
    <name type="scientific">Ligaoa zhengdingensis</name>
    <dbReference type="NCBI Taxonomy" id="2763658"/>
    <lineage>
        <taxon>Bacteria</taxon>
        <taxon>Bacillati</taxon>
        <taxon>Bacillota</taxon>
        <taxon>Clostridia</taxon>
        <taxon>Eubacteriales</taxon>
        <taxon>Oscillospiraceae</taxon>
        <taxon>Ligaoa</taxon>
    </lineage>
</organism>
<dbReference type="PANTHER" id="PTHR43567">
    <property type="entry name" value="FLAVOREDOXIN-RELATED-RELATED"/>
    <property type="match status" value="1"/>
</dbReference>
<dbReference type="Gene3D" id="2.30.110.10">
    <property type="entry name" value="Electron Transport, Fmn-binding Protein, Chain A"/>
    <property type="match status" value="1"/>
</dbReference>
<sequence>MKKNINSGMAIFPTPNLLVSCRGKNGKNNALAVGFACNVSANPPMVMIGIVPDHYSYELIKESGEFAINIPTKGFEQAFYYLGTKSGRDEDKFVALNLKWTEGSKVKAPLLDDCPISAECKVIKLIETGGDHNFFLGSVEAVHCDEAWLDENGNLDFSKIATL</sequence>
<dbReference type="Pfam" id="PF01613">
    <property type="entry name" value="Flavin_Reduct"/>
    <property type="match status" value="1"/>
</dbReference>
<name>A0A926I4Q2_9FIRM</name>
<gene>
    <name evidence="5" type="ORF">H8711_07135</name>
</gene>
<dbReference type="InterPro" id="IPR002563">
    <property type="entry name" value="Flavin_Rdtase-like_dom"/>
</dbReference>
<dbReference type="InterPro" id="IPR052174">
    <property type="entry name" value="Flavoredoxin"/>
</dbReference>
<reference evidence="5" key="1">
    <citation type="submission" date="2020-08" db="EMBL/GenBank/DDBJ databases">
        <title>Genome public.</title>
        <authorList>
            <person name="Liu C."/>
            <person name="Sun Q."/>
        </authorList>
    </citation>
    <scope>NUCLEOTIDE SEQUENCE</scope>
    <source>
        <strain evidence="5">NSJ-31</strain>
    </source>
</reference>
<keyword evidence="6" id="KW-1185">Reference proteome</keyword>
<comment type="cofactor">
    <cofactor evidence="1">
        <name>FMN</name>
        <dbReference type="ChEBI" id="CHEBI:58210"/>
    </cofactor>
</comment>
<comment type="similarity">
    <text evidence="3">Belongs to the flavoredoxin family.</text>
</comment>
<dbReference type="RefSeq" id="WP_249282787.1">
    <property type="nucleotide sequence ID" value="NZ_JACRST010000008.1"/>
</dbReference>
<dbReference type="InterPro" id="IPR012349">
    <property type="entry name" value="Split_barrel_FMN-bd"/>
</dbReference>